<keyword evidence="3" id="KW-1185">Reference proteome</keyword>
<feature type="compositionally biased region" description="Basic residues" evidence="1">
    <location>
        <begin position="1"/>
        <end position="10"/>
    </location>
</feature>
<proteinExistence type="predicted"/>
<evidence type="ECO:0000313" key="3">
    <source>
        <dbReference type="Proteomes" id="UP000001883"/>
    </source>
</evidence>
<sequence length="427" mass="48571">MAHLAHRMHRQQANTHIHGAHTQASRRNRANRRTTRHIVIRHELLIRHTSLRARRRKHSSTHRIRRVTLVRVNLQQRATTGQRLHGRVVVTLIVRVHQVTGISRQAERRRHRTAVLLRALTARSGQAHQNILQERASRTTTRLRTKLLMVKRRKHHSLGSVLVRIIGNVTLQGGQTRVHRRQVIQATGSEQLLIRTEAARRLRISEQQVVTHDALRVDRLTVNHVLRHVAEHVVLRRVHAPHGVHVELLVQYQFVALVVQVRRQLRDARNRTGAHQAVLQLPALKDGEAARHAQLTVQEGVQQCTTVILHGNLVPALRGDGGRRLDLQRGRVGVRTQHAVAACLLRLRAASPGDNRAVTDDEVTAGCDLRVPCFGLYKLGEACCLQAARYRARGEVRDRRLRHECGEVFNIFYSINSHGLTLPFLGC</sequence>
<reference evidence="2 3" key="3">
    <citation type="journal article" date="2010" name="Sequencing">
        <title>Complete Genome Sequence of Rothia mucilaginosa DY-18: A Clinical Isolate with Dense Meshwork-Like Structures from a Persistent Apical Periodontitis Lesion.</title>
        <authorList>
            <person name="Yamane K."/>
            <person name="Nambu T."/>
            <person name="Yamanaka T."/>
            <person name="Mashimo C."/>
            <person name="Sugimori C."/>
            <person name="Leung K.-P."/>
            <person name="Fukushima H."/>
        </authorList>
    </citation>
    <scope>NUCLEOTIDE SEQUENCE [LARGE SCALE GENOMIC DNA]</scope>
    <source>
        <strain evidence="2 3">DY-18</strain>
    </source>
</reference>
<dbReference type="HOGENOM" id="CLU_642323_0_0_11"/>
<reference evidence="2 3" key="2">
    <citation type="journal article" date="2010" name="J Osaka Dent Univ">
        <title>Isolation and identification of Rothia mucilaginosa from persistent apical periodontitis lesions.</title>
        <authorList>
            <person name="Yamane K."/>
            <person name="Yoshida M."/>
            <person name="Fujihira T."/>
            <person name="Baba T."/>
            <person name="Tsuji N."/>
            <person name="Hayashi H."/>
            <person name="Sugimori C."/>
            <person name="Yamanaka T."/>
            <person name="Mashimo C."/>
            <person name="Nambu T."/>
            <person name="Kawai H."/>
            <person name="Fukushima H."/>
        </authorList>
    </citation>
    <scope>NUCLEOTIDE SEQUENCE [LARGE SCALE GENOMIC DNA]</scope>
    <source>
        <strain evidence="2 3">DY-18</strain>
    </source>
</reference>
<feature type="compositionally biased region" description="Basic residues" evidence="1">
    <location>
        <begin position="24"/>
        <end position="33"/>
    </location>
</feature>
<evidence type="ECO:0000256" key="1">
    <source>
        <dbReference type="SAM" id="MobiDB-lite"/>
    </source>
</evidence>
<evidence type="ECO:0000313" key="2">
    <source>
        <dbReference type="EMBL" id="BAI65727.1"/>
    </source>
</evidence>
<dbReference type="Proteomes" id="UP000001883">
    <property type="component" value="Chromosome"/>
</dbReference>
<reference evidence="3" key="1">
    <citation type="submission" date="2009-07" db="EMBL/GenBank/DDBJ databases">
        <title>Complete genome sequence of Rothia mucilaginosa DJ.</title>
        <authorList>
            <person name="Yamane K."/>
            <person name="Nambu T."/>
            <person name="Mashimo C."/>
            <person name="Sugimori C."/>
            <person name="Yamanaka T."/>
            <person name="Leung K."/>
            <person name="Fukushima H."/>
        </authorList>
    </citation>
    <scope>NUCLEOTIDE SEQUENCE [LARGE SCALE GENOMIC DNA]</scope>
    <source>
        <strain evidence="3">DY-18</strain>
    </source>
</reference>
<gene>
    <name evidence="2" type="ordered locus">RMDY18_18950</name>
</gene>
<accession>D2NQ09</accession>
<feature type="region of interest" description="Disordered" evidence="1">
    <location>
        <begin position="1"/>
        <end position="33"/>
    </location>
</feature>
<protein>
    <submittedName>
        <fullName evidence="2">Uncharacterized protein</fullName>
    </submittedName>
</protein>
<dbReference type="KEGG" id="rmu:RMDY18_18950"/>
<name>D2NQ09_ROTMD</name>
<organism evidence="2 3">
    <name type="scientific">Rothia mucilaginosa (strain DY-18)</name>
    <name type="common">Stomatococcus mucilaginosus</name>
    <dbReference type="NCBI Taxonomy" id="680646"/>
    <lineage>
        <taxon>Bacteria</taxon>
        <taxon>Bacillati</taxon>
        <taxon>Actinomycetota</taxon>
        <taxon>Actinomycetes</taxon>
        <taxon>Micrococcales</taxon>
        <taxon>Micrococcaceae</taxon>
        <taxon>Rothia</taxon>
    </lineage>
</organism>
<dbReference type="EMBL" id="AP011540">
    <property type="protein sequence ID" value="BAI65727.1"/>
    <property type="molecule type" value="Genomic_DNA"/>
</dbReference>
<dbReference type="AlphaFoldDB" id="D2NQ09"/>